<keyword evidence="3 5" id="KW-0853">WD repeat</keyword>
<evidence type="ECO:0000313" key="8">
    <source>
        <dbReference type="WBParaSite" id="Hba_12541"/>
    </source>
</evidence>
<dbReference type="WBParaSite" id="Hba_12541">
    <property type="protein sequence ID" value="Hba_12541"/>
    <property type="gene ID" value="Hba_12541"/>
</dbReference>
<dbReference type="InterPro" id="IPR019775">
    <property type="entry name" value="WD40_repeat_CS"/>
</dbReference>
<protein>
    <recommendedName>
        <fullName evidence="2">WD repeat-containing protein 48 homolog</fullName>
    </recommendedName>
</protein>
<dbReference type="PROSITE" id="PS00678">
    <property type="entry name" value="WD_REPEATS_1"/>
    <property type="match status" value="1"/>
</dbReference>
<evidence type="ECO:0000256" key="5">
    <source>
        <dbReference type="PROSITE-ProRule" id="PRU00221"/>
    </source>
</evidence>
<dbReference type="InterPro" id="IPR021772">
    <property type="entry name" value="WDR48/Bun107"/>
</dbReference>
<evidence type="ECO:0000256" key="3">
    <source>
        <dbReference type="ARBA" id="ARBA00022574"/>
    </source>
</evidence>
<dbReference type="InterPro" id="IPR001680">
    <property type="entry name" value="WD40_rpt"/>
</dbReference>
<dbReference type="InterPro" id="IPR036322">
    <property type="entry name" value="WD40_repeat_dom_sf"/>
</dbReference>
<dbReference type="SMART" id="SM00320">
    <property type="entry name" value="WD40"/>
    <property type="match status" value="4"/>
</dbReference>
<accession>A0A1I7X572</accession>
<dbReference type="Pfam" id="PF11816">
    <property type="entry name" value="DUF3337"/>
    <property type="match status" value="1"/>
</dbReference>
<reference evidence="8" key="1">
    <citation type="submission" date="2016-11" db="UniProtKB">
        <authorList>
            <consortium name="WormBaseParasite"/>
        </authorList>
    </citation>
    <scope>IDENTIFICATION</scope>
</reference>
<dbReference type="InterPro" id="IPR015943">
    <property type="entry name" value="WD40/YVTN_repeat-like_dom_sf"/>
</dbReference>
<keyword evidence="6" id="KW-1133">Transmembrane helix</keyword>
<keyword evidence="6" id="KW-0812">Transmembrane</keyword>
<keyword evidence="6" id="KW-0472">Membrane</keyword>
<evidence type="ECO:0000256" key="4">
    <source>
        <dbReference type="ARBA" id="ARBA00022737"/>
    </source>
</evidence>
<dbReference type="GO" id="GO:0043130">
    <property type="term" value="F:ubiquitin binding"/>
    <property type="evidence" value="ECO:0007669"/>
    <property type="project" value="TreeGrafter"/>
</dbReference>
<dbReference type="Proteomes" id="UP000095283">
    <property type="component" value="Unplaced"/>
</dbReference>
<keyword evidence="4" id="KW-0677">Repeat</keyword>
<feature type="repeat" description="WD" evidence="5">
    <location>
        <begin position="119"/>
        <end position="160"/>
    </location>
</feature>
<evidence type="ECO:0000256" key="1">
    <source>
        <dbReference type="ARBA" id="ARBA00006917"/>
    </source>
</evidence>
<comment type="similarity">
    <text evidence="1">Belongs to the WD repeat WDR48 family.</text>
</comment>
<evidence type="ECO:0000256" key="2">
    <source>
        <dbReference type="ARBA" id="ARBA00021538"/>
    </source>
</evidence>
<proteinExistence type="inferred from homology"/>
<feature type="transmembrane region" description="Helical" evidence="6">
    <location>
        <begin position="369"/>
        <end position="391"/>
    </location>
</feature>
<dbReference type="PANTHER" id="PTHR19862">
    <property type="entry name" value="WD REPEAT-CONTAINING PROTEIN 48"/>
    <property type="match status" value="1"/>
</dbReference>
<feature type="repeat" description="WD" evidence="5">
    <location>
        <begin position="68"/>
        <end position="109"/>
    </location>
</feature>
<dbReference type="PANTHER" id="PTHR19862:SF14">
    <property type="entry name" value="WD REPEAT-CONTAINING PROTEIN 48"/>
    <property type="match status" value="1"/>
</dbReference>
<dbReference type="AlphaFoldDB" id="A0A1I7X572"/>
<dbReference type="PROSITE" id="PS50294">
    <property type="entry name" value="WD_REPEATS_REGION"/>
    <property type="match status" value="2"/>
</dbReference>
<dbReference type="PRINTS" id="PR00320">
    <property type="entry name" value="GPROTEINBRPT"/>
</dbReference>
<organism evidence="7 8">
    <name type="scientific">Heterorhabditis bacteriophora</name>
    <name type="common">Entomopathogenic nematode worm</name>
    <dbReference type="NCBI Taxonomy" id="37862"/>
    <lineage>
        <taxon>Eukaryota</taxon>
        <taxon>Metazoa</taxon>
        <taxon>Ecdysozoa</taxon>
        <taxon>Nematoda</taxon>
        <taxon>Chromadorea</taxon>
        <taxon>Rhabditida</taxon>
        <taxon>Rhabditina</taxon>
        <taxon>Rhabditomorpha</taxon>
        <taxon>Strongyloidea</taxon>
        <taxon>Heterorhabditidae</taxon>
        <taxon>Heterorhabditis</taxon>
    </lineage>
</organism>
<dbReference type="Pfam" id="PF00400">
    <property type="entry name" value="WD40"/>
    <property type="match status" value="3"/>
</dbReference>
<evidence type="ECO:0000313" key="7">
    <source>
        <dbReference type="Proteomes" id="UP000095283"/>
    </source>
</evidence>
<dbReference type="InterPro" id="IPR020472">
    <property type="entry name" value="WD40_PAC1"/>
</dbReference>
<dbReference type="GO" id="GO:0000724">
    <property type="term" value="P:double-strand break repair via homologous recombination"/>
    <property type="evidence" value="ECO:0007669"/>
    <property type="project" value="TreeGrafter"/>
</dbReference>
<dbReference type="Gene3D" id="2.130.10.10">
    <property type="entry name" value="YVTN repeat-like/Quinoprotein amine dehydrogenase"/>
    <property type="match status" value="2"/>
</dbReference>
<sequence length="463" mass="53293">MEHFVQAMEHHTDWVNDLVLCCGARFCKLVIQNWRENIVITFVLVLSASNDTTVKVWNATKQFCMSTLRTHKDYVSCLAYAREQERAASAGYDQAIYLWDIATLTKLTTTNNTVTTSSLVGSKSSIYSLAMNDMGTIVVSGSTEKILRIWDPRTCQKVMKLRGHSDNIRAIALNRDGTKCLSASSDATVTYLYCWMTLTIQRRFGLLHGVLQLRDEWSLPSNTQLSIGDAQFEDDFGHVNLSLNALHKSPDIIIPGINYYYFKTNCAASIKQHVVLNDKRHVVTKDSEGCVALYDVLAGRKVADYGSRQMEEVVREHFRKVFVPSWFSVDFKSGQRMRALRTPTTKASVFIEHHFNVFYFLFTFKTISFWNLLYLVKQMVVLYSVFLFVMLRMMLKQIYWPIMYQHGDRLSATEMLQVRKVMEHVYEKILNSSDNPLVEAPISIRIPNNIEQKMELYCNDQAC</sequence>
<dbReference type="InterPro" id="IPR051246">
    <property type="entry name" value="WDR48"/>
</dbReference>
<keyword evidence="7" id="KW-1185">Reference proteome</keyword>
<evidence type="ECO:0000256" key="6">
    <source>
        <dbReference type="SAM" id="Phobius"/>
    </source>
</evidence>
<dbReference type="PROSITE" id="PS50082">
    <property type="entry name" value="WD_REPEATS_2"/>
    <property type="match status" value="2"/>
</dbReference>
<dbReference type="SUPFAM" id="SSF50978">
    <property type="entry name" value="WD40 repeat-like"/>
    <property type="match status" value="1"/>
</dbReference>
<name>A0A1I7X572_HETBA</name>